<dbReference type="VEuPathDB" id="FungiDB:NEUTE1DRAFT_113887"/>
<sequence>MCYTYRILESMDPNIHLSMFSPELEKCTSRPEVQVPSVYCLRPTSSETTDIIGDSDDDSYHEYFDALTGDEYDSPINIMEDVEDLPPNGDDWSQDAWPQDDWAQNDIDTYNEEDNSQTEANNTSEDSGHPLAGWHSHRLANSDWTHHSFVDKTDHIDMWVRHSERTYSLARCNWVVFPEDGWSKPEYYSAWGAPEAPELKLVTPEGDVCWLDDSVDYEALPWEREVAEERNRMLAAIW</sequence>
<evidence type="ECO:0000313" key="2">
    <source>
        <dbReference type="EMBL" id="EGO51855.1"/>
    </source>
</evidence>
<feature type="region of interest" description="Disordered" evidence="1">
    <location>
        <begin position="112"/>
        <end position="132"/>
    </location>
</feature>
<protein>
    <submittedName>
        <fullName evidence="2">Uncharacterized protein</fullName>
    </submittedName>
</protein>
<name>F8N4B2_NEUT8</name>
<gene>
    <name evidence="2" type="ORF">NEUTE1DRAFT_113887</name>
</gene>
<dbReference type="RefSeq" id="XP_009855497.1">
    <property type="nucleotide sequence ID" value="XM_009857195.1"/>
</dbReference>
<evidence type="ECO:0000256" key="1">
    <source>
        <dbReference type="SAM" id="MobiDB-lite"/>
    </source>
</evidence>
<organism evidence="2 3">
    <name type="scientific">Neurospora tetrasperma (strain FGSC 2508 / ATCC MYA-4615 / P0657)</name>
    <dbReference type="NCBI Taxonomy" id="510951"/>
    <lineage>
        <taxon>Eukaryota</taxon>
        <taxon>Fungi</taxon>
        <taxon>Dikarya</taxon>
        <taxon>Ascomycota</taxon>
        <taxon>Pezizomycotina</taxon>
        <taxon>Sordariomycetes</taxon>
        <taxon>Sordariomycetidae</taxon>
        <taxon>Sordariales</taxon>
        <taxon>Sordariaceae</taxon>
        <taxon>Neurospora</taxon>
    </lineage>
</organism>
<reference evidence="3" key="1">
    <citation type="journal article" date="2011" name="Genetics">
        <title>Massive changes in genome architecture accompany the transition to self-fertility in the filamentous fungus Neurospora tetrasperma.</title>
        <authorList>
            <person name="Ellison C.E."/>
            <person name="Stajich J.E."/>
            <person name="Jacobson D.J."/>
            <person name="Natvig D.O."/>
            <person name="Lapidus A."/>
            <person name="Foster B."/>
            <person name="Aerts A."/>
            <person name="Riley R."/>
            <person name="Lindquist E.A."/>
            <person name="Grigoriev I.V."/>
            <person name="Taylor J.W."/>
        </authorList>
    </citation>
    <scope>NUCLEOTIDE SEQUENCE [LARGE SCALE GENOMIC DNA]</scope>
    <source>
        <strain evidence="3">FGSC 2508 / P0657</strain>
    </source>
</reference>
<dbReference type="Proteomes" id="UP000008065">
    <property type="component" value="Unassembled WGS sequence"/>
</dbReference>
<keyword evidence="3" id="KW-1185">Reference proteome</keyword>
<dbReference type="EMBL" id="GL891382">
    <property type="protein sequence ID" value="EGO51855.1"/>
    <property type="molecule type" value="Genomic_DNA"/>
</dbReference>
<dbReference type="OrthoDB" id="4585851at2759"/>
<dbReference type="AlphaFoldDB" id="F8N4B2"/>
<accession>F8N4B2</accession>
<evidence type="ECO:0000313" key="3">
    <source>
        <dbReference type="Proteomes" id="UP000008065"/>
    </source>
</evidence>
<proteinExistence type="predicted"/>
<dbReference type="KEGG" id="nte:NEUTE1DRAFT113887"/>
<dbReference type="GeneID" id="20822711"/>
<dbReference type="HOGENOM" id="CLU_1205078_0_0_1"/>